<reference evidence="3 4" key="1">
    <citation type="submission" date="2022-05" db="EMBL/GenBank/DDBJ databases">
        <title>Sporolactobacillus sp nov CPB3-1, isolated from tree bark (Mangifera indica L.).</title>
        <authorList>
            <person name="Phuengjayaem S."/>
            <person name="Tanasupawat S."/>
        </authorList>
    </citation>
    <scope>NUCLEOTIDE SEQUENCE [LARGE SCALE GENOMIC DNA]</scope>
    <source>
        <strain evidence="3 4">CPB3-1</strain>
    </source>
</reference>
<dbReference type="Gene3D" id="1.10.1530.10">
    <property type="match status" value="1"/>
</dbReference>
<name>A0ABT0MD96_9BACL</name>
<dbReference type="SUPFAM" id="SSF89733">
    <property type="entry name" value="L-sulfolactate dehydrogenase-like"/>
    <property type="match status" value="1"/>
</dbReference>
<dbReference type="InterPro" id="IPR003767">
    <property type="entry name" value="Malate/L-lactate_DH-like"/>
</dbReference>
<sequence>MRISAESERTYLQKVFAAIGFSNENSALLADTLVDADLRGISSHGIQRLAWYVNMVKEHTIEPKNEVKVLKETATSLLIDANKNMGQVACALAMHKLIEKTKKSVVSIAVIRNSNHFGTAGYWARMAVEEGLIGIANTNTRPLVVPPNATQAFLGSNAFAFTFPAEPHPFVFDGATSVVSSGKIQVLDKKNQEIPGEWAVDKERKIVKNARKAEDILATAAFTPHQKGGGVLTLGGIGEDNSNYKGLGNSLVVELLTGILAQGSISADTSVGKHDFSQFLMTIDPSFFGDLDTLRDNATSMFNRIRNLEHLPNTEIKIPGDREYKYYAENSENGVSVDDKTAEDLKRIGQELNVPVPETLS</sequence>
<evidence type="ECO:0000313" key="3">
    <source>
        <dbReference type="EMBL" id="MCL1632838.1"/>
    </source>
</evidence>
<dbReference type="InterPro" id="IPR043144">
    <property type="entry name" value="Mal/L-sulf/L-lact_DH-like_ah"/>
</dbReference>
<dbReference type="InterPro" id="IPR036111">
    <property type="entry name" value="Mal/L-sulfo/L-lacto_DH-like_sf"/>
</dbReference>
<keyword evidence="2" id="KW-0560">Oxidoreductase</keyword>
<dbReference type="Proteomes" id="UP001203004">
    <property type="component" value="Unassembled WGS sequence"/>
</dbReference>
<dbReference type="Pfam" id="PF02615">
    <property type="entry name" value="Ldh_2"/>
    <property type="match status" value="1"/>
</dbReference>
<dbReference type="InterPro" id="IPR043143">
    <property type="entry name" value="Mal/L-sulf/L-lact_DH-like_NADP"/>
</dbReference>
<comment type="similarity">
    <text evidence="1">Belongs to the LDH2/MDH2 oxidoreductase family.</text>
</comment>
<dbReference type="PANTHER" id="PTHR11091">
    <property type="entry name" value="OXIDOREDUCTASE-RELATED"/>
    <property type="match status" value="1"/>
</dbReference>
<evidence type="ECO:0000256" key="1">
    <source>
        <dbReference type="ARBA" id="ARBA00006056"/>
    </source>
</evidence>
<dbReference type="RefSeq" id="WP_249103504.1">
    <property type="nucleotide sequence ID" value="NZ_JAMAST010000024.1"/>
</dbReference>
<dbReference type="PANTHER" id="PTHR11091:SF0">
    <property type="entry name" value="MALATE DEHYDROGENASE"/>
    <property type="match status" value="1"/>
</dbReference>
<proteinExistence type="inferred from homology"/>
<comment type="caution">
    <text evidence="3">The sequence shown here is derived from an EMBL/GenBank/DDBJ whole genome shotgun (WGS) entry which is preliminary data.</text>
</comment>
<organism evidence="3 4">
    <name type="scientific">Sporolactobacillus mangiferae</name>
    <dbReference type="NCBI Taxonomy" id="2940498"/>
    <lineage>
        <taxon>Bacteria</taxon>
        <taxon>Bacillati</taxon>
        <taxon>Bacillota</taxon>
        <taxon>Bacilli</taxon>
        <taxon>Bacillales</taxon>
        <taxon>Sporolactobacillaceae</taxon>
        <taxon>Sporolactobacillus</taxon>
    </lineage>
</organism>
<keyword evidence="4" id="KW-1185">Reference proteome</keyword>
<dbReference type="Gene3D" id="3.30.1370.60">
    <property type="entry name" value="Hypothetical oxidoreductase yiak, domain 2"/>
    <property type="match status" value="1"/>
</dbReference>
<accession>A0ABT0MD96</accession>
<evidence type="ECO:0000256" key="2">
    <source>
        <dbReference type="ARBA" id="ARBA00023002"/>
    </source>
</evidence>
<dbReference type="EMBL" id="JAMAST010000024">
    <property type="protein sequence ID" value="MCL1632838.1"/>
    <property type="molecule type" value="Genomic_DNA"/>
</dbReference>
<evidence type="ECO:0000313" key="4">
    <source>
        <dbReference type="Proteomes" id="UP001203004"/>
    </source>
</evidence>
<protein>
    <submittedName>
        <fullName evidence="3">Ldh family oxidoreductase</fullName>
    </submittedName>
</protein>
<gene>
    <name evidence="3" type="ORF">M3N64_13000</name>
</gene>